<evidence type="ECO:0000256" key="1">
    <source>
        <dbReference type="ARBA" id="ARBA00005679"/>
    </source>
</evidence>
<feature type="chain" id="PRO_5045863449" evidence="3">
    <location>
        <begin position="27"/>
        <end position="235"/>
    </location>
</feature>
<dbReference type="Pfam" id="PF03227">
    <property type="entry name" value="GILT"/>
    <property type="match status" value="1"/>
</dbReference>
<dbReference type="RefSeq" id="XP_015184299.1">
    <property type="nucleotide sequence ID" value="XM_015328813.1"/>
</dbReference>
<keyword evidence="3" id="KW-0732">Signal</keyword>
<evidence type="ECO:0000313" key="4">
    <source>
        <dbReference type="Proteomes" id="UP000694924"/>
    </source>
</evidence>
<name>A0ABM1IVR2_POLDO</name>
<evidence type="ECO:0000313" key="5">
    <source>
        <dbReference type="RefSeq" id="XP_015184299.1"/>
    </source>
</evidence>
<sequence length="235" mass="26805">MGLGNFRWKILLIISAFLLLWQSSKLWLMLAQDNVMEGESWGSKSMTMKQEDEKEIVHIGVYYETLCPDSRSFFIKHLLPTYMKLKENVKVKLVPYGKALTTQNDHTYEFKCQHGPIECQGNMVHACAIDLIKDQSLLLNYLSCMIKNNIEPIKIMESCAQKMNVDVNAISKCYSGAKGKELLAKYGELTSALRPQISFIPTISLNDSLKDQPKILRNLFQEVCSIFKIKPKGCL</sequence>
<dbReference type="InterPro" id="IPR004911">
    <property type="entry name" value="Interferon-induced_GILT"/>
</dbReference>
<reference evidence="5" key="1">
    <citation type="submission" date="2025-08" db="UniProtKB">
        <authorList>
            <consortium name="RefSeq"/>
        </authorList>
    </citation>
    <scope>IDENTIFICATION</scope>
    <source>
        <tissue evidence="5">Whole body</tissue>
    </source>
</reference>
<evidence type="ECO:0000256" key="2">
    <source>
        <dbReference type="ARBA" id="ARBA00023180"/>
    </source>
</evidence>
<dbReference type="PANTHER" id="PTHR13234">
    <property type="entry name" value="GAMMA-INTERFERON INDUCIBLE LYSOSOMAL THIOL REDUCTASE GILT"/>
    <property type="match status" value="1"/>
</dbReference>
<protein>
    <submittedName>
        <fullName evidence="5">Gamma-interferon-inducible lysosomal thiol reductase-like</fullName>
    </submittedName>
</protein>
<organism evidence="4 5">
    <name type="scientific">Polistes dominula</name>
    <name type="common">European paper wasp</name>
    <name type="synonym">Vespa dominula</name>
    <dbReference type="NCBI Taxonomy" id="743375"/>
    <lineage>
        <taxon>Eukaryota</taxon>
        <taxon>Metazoa</taxon>
        <taxon>Ecdysozoa</taxon>
        <taxon>Arthropoda</taxon>
        <taxon>Hexapoda</taxon>
        <taxon>Insecta</taxon>
        <taxon>Pterygota</taxon>
        <taxon>Neoptera</taxon>
        <taxon>Endopterygota</taxon>
        <taxon>Hymenoptera</taxon>
        <taxon>Apocrita</taxon>
        <taxon>Aculeata</taxon>
        <taxon>Vespoidea</taxon>
        <taxon>Vespidae</taxon>
        <taxon>Polistinae</taxon>
        <taxon>Polistini</taxon>
        <taxon>Polistes</taxon>
    </lineage>
</organism>
<gene>
    <name evidence="5" type="primary">LOC107070529</name>
</gene>
<evidence type="ECO:0000256" key="3">
    <source>
        <dbReference type="SAM" id="SignalP"/>
    </source>
</evidence>
<comment type="similarity">
    <text evidence="1">Belongs to the GILT family.</text>
</comment>
<dbReference type="GeneID" id="107070529"/>
<keyword evidence="4" id="KW-1185">Reference proteome</keyword>
<proteinExistence type="inferred from homology"/>
<feature type="signal peptide" evidence="3">
    <location>
        <begin position="1"/>
        <end position="26"/>
    </location>
</feature>
<dbReference type="PANTHER" id="PTHR13234:SF71">
    <property type="entry name" value="GAMMA-INTERFERON-INDUCIBLE LYSOSOMAL THIOL REDUCTASE-LIKE PROTEIN"/>
    <property type="match status" value="1"/>
</dbReference>
<accession>A0ABM1IVR2</accession>
<keyword evidence="2" id="KW-0325">Glycoprotein</keyword>
<dbReference type="Proteomes" id="UP000694924">
    <property type="component" value="Unplaced"/>
</dbReference>